<dbReference type="EMBL" id="JBDPZD010000005">
    <property type="protein sequence ID" value="MEO3692954.1"/>
    <property type="molecule type" value="Genomic_DNA"/>
</dbReference>
<evidence type="ECO:0000256" key="5">
    <source>
        <dbReference type="ARBA" id="ARBA00023172"/>
    </source>
</evidence>
<evidence type="ECO:0000313" key="7">
    <source>
        <dbReference type="Proteomes" id="UP001495147"/>
    </source>
</evidence>
<dbReference type="PANTHER" id="PTHR38103:SF1">
    <property type="entry name" value="RECOMBINATION-ASSOCIATED PROTEIN RDGC"/>
    <property type="match status" value="1"/>
</dbReference>
<protein>
    <recommendedName>
        <fullName evidence="3">Recombination-associated protein RdgC</fullName>
    </recommendedName>
</protein>
<comment type="similarity">
    <text evidence="2">Belongs to the RdgC family.</text>
</comment>
<evidence type="ECO:0000256" key="2">
    <source>
        <dbReference type="ARBA" id="ARBA00008657"/>
    </source>
</evidence>
<comment type="subcellular location">
    <subcellularLocation>
        <location evidence="1">Cytoplasm</location>
        <location evidence="1">Nucleoid</location>
    </subcellularLocation>
</comment>
<comment type="caution">
    <text evidence="6">The sequence shown here is derived from an EMBL/GenBank/DDBJ whole genome shotgun (WGS) entry which is preliminary data.</text>
</comment>
<reference evidence="6 7" key="1">
    <citation type="submission" date="2024-05" db="EMBL/GenBank/DDBJ databases">
        <title>Roseateles sp. DJS-2-20 16S ribosomal RNA gene Genome sequencing and assembly.</title>
        <authorList>
            <person name="Woo H."/>
        </authorList>
    </citation>
    <scope>NUCLEOTIDE SEQUENCE [LARGE SCALE GENOMIC DNA]</scope>
    <source>
        <strain evidence="6 7">DJS-2-20</strain>
    </source>
</reference>
<dbReference type="Proteomes" id="UP001495147">
    <property type="component" value="Unassembled WGS sequence"/>
</dbReference>
<evidence type="ECO:0000256" key="3">
    <source>
        <dbReference type="ARBA" id="ARBA00022296"/>
    </source>
</evidence>
<dbReference type="InterPro" id="IPR007476">
    <property type="entry name" value="RdgC"/>
</dbReference>
<dbReference type="Pfam" id="PF04381">
    <property type="entry name" value="RdgC"/>
    <property type="match status" value="1"/>
</dbReference>
<keyword evidence="7" id="KW-1185">Reference proteome</keyword>
<dbReference type="RefSeq" id="WP_347705775.1">
    <property type="nucleotide sequence ID" value="NZ_JBDPZD010000005.1"/>
</dbReference>
<evidence type="ECO:0000313" key="6">
    <source>
        <dbReference type="EMBL" id="MEO3692954.1"/>
    </source>
</evidence>
<proteinExistence type="inferred from homology"/>
<organism evidence="6 7">
    <name type="scientific">Roseateles paludis</name>
    <dbReference type="NCBI Taxonomy" id="3145238"/>
    <lineage>
        <taxon>Bacteria</taxon>
        <taxon>Pseudomonadati</taxon>
        <taxon>Pseudomonadota</taxon>
        <taxon>Betaproteobacteria</taxon>
        <taxon>Burkholderiales</taxon>
        <taxon>Sphaerotilaceae</taxon>
        <taxon>Roseateles</taxon>
    </lineage>
</organism>
<dbReference type="NCBIfam" id="NF001463">
    <property type="entry name" value="PRK00321.1-4"/>
    <property type="match status" value="1"/>
</dbReference>
<evidence type="ECO:0000256" key="4">
    <source>
        <dbReference type="ARBA" id="ARBA00022490"/>
    </source>
</evidence>
<dbReference type="NCBIfam" id="NF001464">
    <property type="entry name" value="PRK00321.1-5"/>
    <property type="match status" value="1"/>
</dbReference>
<evidence type="ECO:0000256" key="1">
    <source>
        <dbReference type="ARBA" id="ARBA00004453"/>
    </source>
</evidence>
<keyword evidence="4" id="KW-0963">Cytoplasm</keyword>
<keyword evidence="5" id="KW-0233">DNA recombination</keyword>
<dbReference type="PANTHER" id="PTHR38103">
    <property type="entry name" value="RECOMBINATION-ASSOCIATED PROTEIN RDGC"/>
    <property type="match status" value="1"/>
</dbReference>
<accession>A0ABV0G5E0</accession>
<name>A0ABV0G5E0_9BURK</name>
<gene>
    <name evidence="6" type="ORF">ABDJ85_15875</name>
</gene>
<sequence>MPARPSAGCVFVELSLFKNLIVFRIGEAWQPDAQQLEDALANDLFAPCSPTQALAFGWAPPRGDEHGALIEIVGGQWLLKLAREQRLLPSSVVNDHVDTLAQRVEAETGRKPGKKLRRDLKDQALLDLLPQAFTKRSATRVWIDPTQRLLMVDAGSAGRADEVTTMLVRASSDLPLSLINTAESPAACMAAWLADGTAPEGFQIERECELKGHDDEKPVVRYARHPLDTDEVRQHLTAGKLPTRLALSWRERVGFTLTDTMAIKKINFLDLALEGQTAGEGDDAFDADAALATGLLSKMIPALIDGLGGEQAFGEAAAAAPAPALAPAAEAVEGEAPW</sequence>